<name>A0ABV8AWF3_9BACI</name>
<dbReference type="CDD" id="cd00130">
    <property type="entry name" value="PAS"/>
    <property type="match status" value="1"/>
</dbReference>
<keyword evidence="3" id="KW-1185">Reference proteome</keyword>
<dbReference type="Gene3D" id="3.30.450.20">
    <property type="entry name" value="PAS domain"/>
    <property type="match status" value="1"/>
</dbReference>
<comment type="caution">
    <text evidence="2">The sequence shown here is derived from an EMBL/GenBank/DDBJ whole genome shotgun (WGS) entry which is preliminary data.</text>
</comment>
<protein>
    <submittedName>
        <fullName evidence="2">PAS domain S-box protein</fullName>
    </submittedName>
</protein>
<dbReference type="RefSeq" id="WP_377911585.1">
    <property type="nucleotide sequence ID" value="NZ_JBHRZT010000007.1"/>
</dbReference>
<reference evidence="3" key="1">
    <citation type="journal article" date="2019" name="Int. J. Syst. Evol. Microbiol.">
        <title>The Global Catalogue of Microorganisms (GCM) 10K type strain sequencing project: providing services to taxonomists for standard genome sequencing and annotation.</title>
        <authorList>
            <consortium name="The Broad Institute Genomics Platform"/>
            <consortium name="The Broad Institute Genome Sequencing Center for Infectious Disease"/>
            <person name="Wu L."/>
            <person name="Ma J."/>
        </authorList>
    </citation>
    <scope>NUCLEOTIDE SEQUENCE [LARGE SCALE GENOMIC DNA]</scope>
    <source>
        <strain evidence="3">CCUG 61889</strain>
    </source>
</reference>
<evidence type="ECO:0000313" key="3">
    <source>
        <dbReference type="Proteomes" id="UP001595752"/>
    </source>
</evidence>
<dbReference type="Proteomes" id="UP001595752">
    <property type="component" value="Unassembled WGS sequence"/>
</dbReference>
<organism evidence="2 3">
    <name type="scientific">Bacillus songklensis</name>
    <dbReference type="NCBI Taxonomy" id="1069116"/>
    <lineage>
        <taxon>Bacteria</taxon>
        <taxon>Bacillati</taxon>
        <taxon>Bacillota</taxon>
        <taxon>Bacilli</taxon>
        <taxon>Bacillales</taxon>
        <taxon>Bacillaceae</taxon>
        <taxon>Bacillus</taxon>
    </lineage>
</organism>
<accession>A0ABV8AWF3</accession>
<evidence type="ECO:0000259" key="1">
    <source>
        <dbReference type="PROSITE" id="PS50112"/>
    </source>
</evidence>
<feature type="domain" description="PAS" evidence="1">
    <location>
        <begin position="12"/>
        <end position="82"/>
    </location>
</feature>
<proteinExistence type="predicted"/>
<dbReference type="SMART" id="SM00091">
    <property type="entry name" value="PAS"/>
    <property type="match status" value="1"/>
</dbReference>
<gene>
    <name evidence="2" type="ORF">ACFOU2_01510</name>
</gene>
<evidence type="ECO:0000313" key="2">
    <source>
        <dbReference type="EMBL" id="MFC3882273.1"/>
    </source>
</evidence>
<dbReference type="NCBIfam" id="TIGR00229">
    <property type="entry name" value="sensory_box"/>
    <property type="match status" value="1"/>
</dbReference>
<dbReference type="InterPro" id="IPR035965">
    <property type="entry name" value="PAS-like_dom_sf"/>
</dbReference>
<dbReference type="SUPFAM" id="SSF55785">
    <property type="entry name" value="PYP-like sensor domain (PAS domain)"/>
    <property type="match status" value="1"/>
</dbReference>
<dbReference type="Pfam" id="PF13426">
    <property type="entry name" value="PAS_9"/>
    <property type="match status" value="1"/>
</dbReference>
<dbReference type="PROSITE" id="PS50112">
    <property type="entry name" value="PAS"/>
    <property type="match status" value="1"/>
</dbReference>
<dbReference type="EMBL" id="JBHRZT010000007">
    <property type="protein sequence ID" value="MFC3882273.1"/>
    <property type="molecule type" value="Genomic_DNA"/>
</dbReference>
<sequence length="122" mass="13978">MLKEIHHISYSQLELYKSLFDSNPDASYVLNLEGNFLYVNDSAVNLSGYSREELVQMSFVTLLKVDDIERISKYFENVKKGNIERFETSFKTKSGKFIDLYITATPIVIDEKIQGLIGIGKI</sequence>
<dbReference type="InterPro" id="IPR000014">
    <property type="entry name" value="PAS"/>
</dbReference>